<dbReference type="InterPro" id="IPR025931">
    <property type="entry name" value="TaqI_C"/>
</dbReference>
<dbReference type="EMBL" id="CP003243">
    <property type="protein sequence ID" value="AFD01037.1"/>
    <property type="molecule type" value="Genomic_DNA"/>
</dbReference>
<keyword evidence="4" id="KW-0949">S-adenosyl-L-methionine</keyword>
<dbReference type="KEGG" id="mez:Mtc_2302"/>
<feature type="domain" description="Type II methyltransferase M.TaqI-like" evidence="9">
    <location>
        <begin position="461"/>
        <end position="631"/>
    </location>
</feature>
<keyword evidence="12" id="KW-1185">Reference proteome</keyword>
<keyword evidence="2" id="KW-0489">Methyltransferase</keyword>
<evidence type="ECO:0000313" key="11">
    <source>
        <dbReference type="EMBL" id="AFD01037.1"/>
    </source>
</evidence>
<dbReference type="AlphaFoldDB" id="H8IB27"/>
<dbReference type="GO" id="GO:0032259">
    <property type="term" value="P:methylation"/>
    <property type="evidence" value="ECO:0007669"/>
    <property type="project" value="UniProtKB-KW"/>
</dbReference>
<evidence type="ECO:0000259" key="9">
    <source>
        <dbReference type="Pfam" id="PF07669"/>
    </source>
</evidence>
<keyword evidence="11" id="KW-0540">Nuclease</keyword>
<dbReference type="RefSeq" id="WP_014406868.1">
    <property type="nucleotide sequence ID" value="NC_017034.1"/>
</dbReference>
<keyword evidence="11" id="KW-0255">Endonuclease</keyword>
<dbReference type="REBASE" id="46276">
    <property type="entry name" value="Mco254ORF2302P"/>
</dbReference>
<dbReference type="eggNOG" id="arCOG02636">
    <property type="taxonomic scope" value="Archaea"/>
</dbReference>
<evidence type="ECO:0000256" key="1">
    <source>
        <dbReference type="ARBA" id="ARBA00011900"/>
    </source>
</evidence>
<evidence type="ECO:0000256" key="5">
    <source>
        <dbReference type="ARBA" id="ARBA00022747"/>
    </source>
</evidence>
<dbReference type="GO" id="GO:0009307">
    <property type="term" value="P:DNA restriction-modification system"/>
    <property type="evidence" value="ECO:0007669"/>
    <property type="project" value="UniProtKB-KW"/>
</dbReference>
<proteinExistence type="predicted"/>
<dbReference type="GO" id="GO:0004519">
    <property type="term" value="F:endonuclease activity"/>
    <property type="evidence" value="ECO:0007669"/>
    <property type="project" value="UniProtKB-KW"/>
</dbReference>
<dbReference type="eggNOG" id="arCOG08946">
    <property type="taxonomic scope" value="Archaea"/>
</dbReference>
<dbReference type="EC" id="2.1.1.72" evidence="1"/>
<dbReference type="GO" id="GO:0003677">
    <property type="term" value="F:DNA binding"/>
    <property type="evidence" value="ECO:0007669"/>
    <property type="project" value="UniProtKB-KW"/>
</dbReference>
<reference evidence="11 12" key="1">
    <citation type="journal article" date="2012" name="J. Bacteriol.">
        <title>Complete genome sequence of a thermophilic methanogen, Methanocella conradii HZ254, isolated from Chinese rice field soil.</title>
        <authorList>
            <person name="Lu Z."/>
            <person name="Lu Y."/>
        </authorList>
    </citation>
    <scope>NUCLEOTIDE SEQUENCE [LARGE SCALE GENOMIC DNA]</scope>
    <source>
        <strain evidence="12">DSM 24694 / JCM 17849 / CGMCC 1.5162 / HZ254</strain>
    </source>
</reference>
<feature type="compositionally biased region" description="Polar residues" evidence="8">
    <location>
        <begin position="1"/>
        <end position="19"/>
    </location>
</feature>
<dbReference type="SUPFAM" id="SSF53335">
    <property type="entry name" value="S-adenosyl-L-methionine-dependent methyltransferases"/>
    <property type="match status" value="1"/>
</dbReference>
<dbReference type="PRINTS" id="PR00507">
    <property type="entry name" value="N12N6MTFRASE"/>
</dbReference>
<organism evidence="11 12">
    <name type="scientific">Methanocella conradii (strain DSM 24694 / JCM 17849 / CGMCC 1.5162 / HZ254)</name>
    <dbReference type="NCBI Taxonomy" id="1041930"/>
    <lineage>
        <taxon>Archaea</taxon>
        <taxon>Methanobacteriati</taxon>
        <taxon>Methanobacteriota</taxon>
        <taxon>Stenosarchaea group</taxon>
        <taxon>Methanomicrobia</taxon>
        <taxon>Methanocellales</taxon>
        <taxon>Methanocellaceae</taxon>
        <taxon>Methanocella</taxon>
    </lineage>
</organism>
<keyword evidence="11" id="KW-0378">Hydrolase</keyword>
<dbReference type="Pfam" id="PF12950">
    <property type="entry name" value="TaqI_C"/>
    <property type="match status" value="1"/>
</dbReference>
<evidence type="ECO:0000256" key="4">
    <source>
        <dbReference type="ARBA" id="ARBA00022691"/>
    </source>
</evidence>
<dbReference type="OrthoDB" id="112158at2157"/>
<name>H8IB27_METCZ</name>
<dbReference type="GO" id="GO:0009007">
    <property type="term" value="F:site-specific DNA-methyltransferase (adenine-specific) activity"/>
    <property type="evidence" value="ECO:0007669"/>
    <property type="project" value="UniProtKB-EC"/>
</dbReference>
<protein>
    <recommendedName>
        <fullName evidence="1">site-specific DNA-methyltransferase (adenine-specific)</fullName>
        <ecNumber evidence="1">2.1.1.72</ecNumber>
    </recommendedName>
</protein>
<dbReference type="InterPro" id="IPR011639">
    <property type="entry name" value="MethylTrfase_TaqI-like_dom"/>
</dbReference>
<dbReference type="InterPro" id="IPR002052">
    <property type="entry name" value="DNA_methylase_N6_adenine_CS"/>
</dbReference>
<evidence type="ECO:0000259" key="10">
    <source>
        <dbReference type="Pfam" id="PF12950"/>
    </source>
</evidence>
<dbReference type="PANTHER" id="PTHR33841">
    <property type="entry name" value="DNA METHYLTRANSFERASE YEEA-RELATED"/>
    <property type="match status" value="1"/>
</dbReference>
<evidence type="ECO:0000256" key="8">
    <source>
        <dbReference type="SAM" id="MobiDB-lite"/>
    </source>
</evidence>
<dbReference type="Pfam" id="PF07669">
    <property type="entry name" value="Eco57I"/>
    <property type="match status" value="1"/>
</dbReference>
<accession>H8IB27</accession>
<dbReference type="eggNOG" id="arCOG05724">
    <property type="taxonomic scope" value="Archaea"/>
</dbReference>
<dbReference type="PROSITE" id="PS00092">
    <property type="entry name" value="N6_MTASE"/>
    <property type="match status" value="1"/>
</dbReference>
<comment type="catalytic activity">
    <reaction evidence="7">
        <text>a 2'-deoxyadenosine in DNA + S-adenosyl-L-methionine = an N(6)-methyl-2'-deoxyadenosine in DNA + S-adenosyl-L-homocysteine + H(+)</text>
        <dbReference type="Rhea" id="RHEA:15197"/>
        <dbReference type="Rhea" id="RHEA-COMP:12418"/>
        <dbReference type="Rhea" id="RHEA-COMP:12419"/>
        <dbReference type="ChEBI" id="CHEBI:15378"/>
        <dbReference type="ChEBI" id="CHEBI:57856"/>
        <dbReference type="ChEBI" id="CHEBI:59789"/>
        <dbReference type="ChEBI" id="CHEBI:90615"/>
        <dbReference type="ChEBI" id="CHEBI:90616"/>
        <dbReference type="EC" id="2.1.1.72"/>
    </reaction>
</comment>
<dbReference type="STRING" id="1041930.Mtc_2302"/>
<dbReference type="PANTHER" id="PTHR33841:SF1">
    <property type="entry name" value="DNA METHYLTRANSFERASE A"/>
    <property type="match status" value="1"/>
</dbReference>
<evidence type="ECO:0000256" key="3">
    <source>
        <dbReference type="ARBA" id="ARBA00022679"/>
    </source>
</evidence>
<keyword evidence="6" id="KW-0238">DNA-binding</keyword>
<evidence type="ECO:0000313" key="12">
    <source>
        <dbReference type="Proteomes" id="UP000005233"/>
    </source>
</evidence>
<dbReference type="InterPro" id="IPR029063">
    <property type="entry name" value="SAM-dependent_MTases_sf"/>
</dbReference>
<dbReference type="Gene3D" id="3.40.50.150">
    <property type="entry name" value="Vaccinia Virus protein VP39"/>
    <property type="match status" value="1"/>
</dbReference>
<keyword evidence="3" id="KW-0808">Transferase</keyword>
<dbReference type="HOGENOM" id="CLU_002539_2_1_2"/>
<sequence length="963" mass="112105">MVGASSTKSESGQQQSPATTPFEIAKNNVSGLVEKYNQMVASGRLKHYNEENTKKDFITPLFRYLGWDVENIKTPDEVTNEDKVSKGRVDYAFRINGIPKFFLEAKALNKGLNEGEDALQAINYAWHKDTAWAVLTDFKTLIIYNAEVKGKDLSDARFIILTCDQFIDQFHKLWWLSKPAFIEGLLDKEALSWGKKLRKTKVGDQLLQELMVYRELLSKDILKNNSNKNLSEEEIDEAVQRIIDRLIFIRTTEDRQIEAPMLRPIIREIKERKRGNFTKQLNGIYRYYDSYYNSKLFMRHLCEDLEISDEVMIKVVEGLYESKESFTNYDFSAIDADVLGNIYEQYLGHILRKTQKRAKIESKETHRKEQGIYYTPTYIVDYIVRNTVCEALKNKKPYEVDHIKILDMACGSGSFLIKAFDVLNEYYRLRDKDYAQTKMDIDNGVSNDTWKITRKSNILRKNLYGVDLDPKAVEIAQLNLLLKAAEFKYRLPDLQENIKCGNSILSEAVLEPSVKPESPEATKPFDWNKEFPNIIFNGGWDVIIGNPPYVRQEELSEIKPYLQANFESYHGMADLFVYFFERAMSLLKSGGYLGIIVSNKWLKAGYGVNLRKFLGQYWIEQFIDFGDLQVFEGATTYPCIIIIRKIKKPNPKIIVCNVKTLNFESLSNYVKENGFTSDQRNLDENGWNFSNDIVSGIISKINNKCIPLRDYVDNQIYYGIKTGFNEAYIIKNDKRNELIAKDPNNKEIIVPFVSGEEIKRYGIESKGYYIILAKIGVDISKYPLIFEHLSKYKKQLENRTDQGEKWYELRACSYYDIFTKPKIMFSEVQVSPKFTFDDKGYYANKTIFSIPSDDKQLLAILNSKMAWFLIQNYCNRVRGGYILSWKYLGKIPIPMEKSPELQQLAEKMLQLNERLINLKGKQTDERIRIEKEIEETDKRIDEIVYDLYGLNEEERQIVEESIK</sequence>
<evidence type="ECO:0000256" key="6">
    <source>
        <dbReference type="ARBA" id="ARBA00023125"/>
    </source>
</evidence>
<feature type="domain" description="TaqI-like C-terminal specificity" evidence="10">
    <location>
        <begin position="751"/>
        <end position="893"/>
    </location>
</feature>
<evidence type="ECO:0000256" key="7">
    <source>
        <dbReference type="ARBA" id="ARBA00047942"/>
    </source>
</evidence>
<dbReference type="GeneID" id="11972471"/>
<feature type="region of interest" description="Disordered" evidence="8">
    <location>
        <begin position="1"/>
        <end position="21"/>
    </location>
</feature>
<keyword evidence="5" id="KW-0680">Restriction system</keyword>
<dbReference type="Proteomes" id="UP000005233">
    <property type="component" value="Chromosome"/>
</dbReference>
<evidence type="ECO:0000256" key="2">
    <source>
        <dbReference type="ARBA" id="ARBA00022603"/>
    </source>
</evidence>
<gene>
    <name evidence="11" type="ordered locus">Mtc_2302</name>
</gene>
<dbReference type="Gene3D" id="3.90.1570.30">
    <property type="match status" value="1"/>
</dbReference>
<dbReference type="InterPro" id="IPR050953">
    <property type="entry name" value="N4_N6_ade-DNA_methylase"/>
</dbReference>
<dbReference type="eggNOG" id="arCOG02635">
    <property type="taxonomic scope" value="Archaea"/>
</dbReference>